<dbReference type="PANTHER" id="PTHR45819:SF5">
    <property type="entry name" value="CENTAURIN-GAMMA-1A"/>
    <property type="match status" value="1"/>
</dbReference>
<evidence type="ECO:0000256" key="1">
    <source>
        <dbReference type="ARBA" id="ARBA00005430"/>
    </source>
</evidence>
<dbReference type="GO" id="GO:0005525">
    <property type="term" value="F:GTP binding"/>
    <property type="evidence" value="ECO:0007669"/>
    <property type="project" value="InterPro"/>
</dbReference>
<dbReference type="HOGENOM" id="CLU_007326_1_0_1"/>
<dbReference type="EnsemblMetazoa" id="HelroT110061">
    <property type="protein sequence ID" value="HelroP110061"/>
    <property type="gene ID" value="HelroG110061"/>
</dbReference>
<dbReference type="GeneID" id="20195141"/>
<reference evidence="13" key="3">
    <citation type="submission" date="2015-06" db="UniProtKB">
        <authorList>
            <consortium name="EnsemblMetazoa"/>
        </authorList>
    </citation>
    <scope>IDENTIFICATION</scope>
</reference>
<name>T1EEY9_HELRO</name>
<dbReference type="FunFam" id="2.30.29.30:FF:000759">
    <property type="entry name" value="ArfGAP with GTPase domain, ankyrin repeat and PH domain 2"/>
    <property type="match status" value="1"/>
</dbReference>
<dbReference type="FunFam" id="1.10.220.150:FF:000023">
    <property type="entry name" value="Arf-GAP with ANK repeat and PH domain-containing protein cnt-2"/>
    <property type="match status" value="1"/>
</dbReference>
<evidence type="ECO:0000256" key="6">
    <source>
        <dbReference type="ARBA" id="ARBA00023043"/>
    </source>
</evidence>
<dbReference type="Gene3D" id="1.10.220.150">
    <property type="entry name" value="Arf GTPase activating protein"/>
    <property type="match status" value="1"/>
</dbReference>
<evidence type="ECO:0000256" key="5">
    <source>
        <dbReference type="ARBA" id="ARBA00022833"/>
    </source>
</evidence>
<dbReference type="eggNOG" id="KOG0705">
    <property type="taxonomic scope" value="Eukaryota"/>
</dbReference>
<dbReference type="CDD" id="cd08836">
    <property type="entry name" value="ArfGap_AGAP"/>
    <property type="match status" value="1"/>
</dbReference>
<dbReference type="PANTHER" id="PTHR45819">
    <property type="entry name" value="CENTAURIN-GAMMA-1A"/>
    <property type="match status" value="1"/>
</dbReference>
<dbReference type="STRING" id="6412.T1EEY9"/>
<dbReference type="SMART" id="SM00105">
    <property type="entry name" value="ArfGap"/>
    <property type="match status" value="1"/>
</dbReference>
<evidence type="ECO:0000256" key="3">
    <source>
        <dbReference type="ARBA" id="ARBA00022723"/>
    </source>
</evidence>
<dbReference type="SMART" id="SM00175">
    <property type="entry name" value="RAB"/>
    <property type="match status" value="1"/>
</dbReference>
<dbReference type="InterPro" id="IPR001806">
    <property type="entry name" value="Small_GTPase"/>
</dbReference>
<dbReference type="InterPro" id="IPR011993">
    <property type="entry name" value="PH-like_dom_sf"/>
</dbReference>
<dbReference type="SUPFAM" id="SSF57863">
    <property type="entry name" value="ArfGap/RecO-like zinc finger"/>
    <property type="match status" value="1"/>
</dbReference>
<evidence type="ECO:0000256" key="2">
    <source>
        <dbReference type="ARBA" id="ARBA00022468"/>
    </source>
</evidence>
<dbReference type="SUPFAM" id="SSF48403">
    <property type="entry name" value="Ankyrin repeat"/>
    <property type="match status" value="1"/>
</dbReference>
<dbReference type="Proteomes" id="UP000015101">
    <property type="component" value="Unassembled WGS sequence"/>
</dbReference>
<dbReference type="PRINTS" id="PR00405">
    <property type="entry name" value="REVINTRACTNG"/>
</dbReference>
<dbReference type="Gene3D" id="2.30.29.30">
    <property type="entry name" value="Pleckstrin-homology domain (PH domain)/Phosphotyrosine-binding domain (PTB)"/>
    <property type="match status" value="2"/>
</dbReference>
<evidence type="ECO:0000313" key="12">
    <source>
        <dbReference type="EMBL" id="ESO08391.1"/>
    </source>
</evidence>
<feature type="region of interest" description="Disordered" evidence="9">
    <location>
        <begin position="265"/>
        <end position="296"/>
    </location>
</feature>
<dbReference type="PROSITE" id="PS50003">
    <property type="entry name" value="PH_DOMAIN"/>
    <property type="match status" value="1"/>
</dbReference>
<keyword evidence="2" id="KW-0343">GTPase activation</keyword>
<dbReference type="OMA" id="CPNEPTP"/>
<dbReference type="CTD" id="20195141"/>
<dbReference type="EMBL" id="AMQM01003232">
    <property type="status" value="NOT_ANNOTATED_CDS"/>
    <property type="molecule type" value="Genomic_DNA"/>
</dbReference>
<protein>
    <recommendedName>
        <fullName evidence="15">Small monomeric GTPase</fullName>
    </recommendedName>
</protein>
<dbReference type="PROSITE" id="PS50115">
    <property type="entry name" value="ARFGAP"/>
    <property type="match status" value="1"/>
</dbReference>
<dbReference type="PROSITE" id="PS51419">
    <property type="entry name" value="RAB"/>
    <property type="match status" value="1"/>
</dbReference>
<keyword evidence="5" id="KW-0862">Zinc</keyword>
<organism evidence="13 14">
    <name type="scientific">Helobdella robusta</name>
    <name type="common">Californian leech</name>
    <dbReference type="NCBI Taxonomy" id="6412"/>
    <lineage>
        <taxon>Eukaryota</taxon>
        <taxon>Metazoa</taxon>
        <taxon>Spiralia</taxon>
        <taxon>Lophotrochozoa</taxon>
        <taxon>Annelida</taxon>
        <taxon>Clitellata</taxon>
        <taxon>Hirudinea</taxon>
        <taxon>Rhynchobdellida</taxon>
        <taxon>Glossiphoniidae</taxon>
        <taxon>Helobdella</taxon>
    </lineage>
</organism>
<dbReference type="SMART" id="SM00173">
    <property type="entry name" value="RAS"/>
    <property type="match status" value="1"/>
</dbReference>
<comment type="similarity">
    <text evidence="1">Belongs to the centaurin gamma-like family.</text>
</comment>
<dbReference type="OrthoDB" id="6136903at2759"/>
<evidence type="ECO:0008006" key="15">
    <source>
        <dbReference type="Google" id="ProtNLM"/>
    </source>
</evidence>
<evidence type="ECO:0000259" key="10">
    <source>
        <dbReference type="PROSITE" id="PS50003"/>
    </source>
</evidence>
<feature type="compositionally biased region" description="Basic and acidic residues" evidence="9">
    <location>
        <begin position="319"/>
        <end position="328"/>
    </location>
</feature>
<feature type="repeat" description="ANK" evidence="7">
    <location>
        <begin position="729"/>
        <end position="761"/>
    </location>
</feature>
<dbReference type="SMART" id="SM00233">
    <property type="entry name" value="PH"/>
    <property type="match status" value="1"/>
</dbReference>
<dbReference type="GO" id="GO:0005096">
    <property type="term" value="F:GTPase activator activity"/>
    <property type="evidence" value="ECO:0000318"/>
    <property type="project" value="GO_Central"/>
</dbReference>
<dbReference type="Pfam" id="PF00071">
    <property type="entry name" value="Ras"/>
    <property type="match status" value="1"/>
</dbReference>
<dbReference type="KEGG" id="hro:HELRODRAFT_110061"/>
<gene>
    <name evidence="13" type="primary">20195141</name>
    <name evidence="12" type="ORF">HELRODRAFT_110061</name>
</gene>
<dbReference type="FunCoup" id="T1EEY9">
    <property type="interactions" value="181"/>
</dbReference>
<dbReference type="SUPFAM" id="SSF52540">
    <property type="entry name" value="P-loop containing nucleoside triphosphate hydrolases"/>
    <property type="match status" value="1"/>
</dbReference>
<dbReference type="GO" id="GO:0003924">
    <property type="term" value="F:GTPase activity"/>
    <property type="evidence" value="ECO:0000318"/>
    <property type="project" value="GO_Central"/>
</dbReference>
<dbReference type="AlphaFoldDB" id="T1EEY9"/>
<accession>T1EEY9</accession>
<reference evidence="14" key="1">
    <citation type="submission" date="2012-12" db="EMBL/GenBank/DDBJ databases">
        <authorList>
            <person name="Hellsten U."/>
            <person name="Grimwood J."/>
            <person name="Chapman J.A."/>
            <person name="Shapiro H."/>
            <person name="Aerts A."/>
            <person name="Otillar R.P."/>
            <person name="Terry A.Y."/>
            <person name="Boore J.L."/>
            <person name="Simakov O."/>
            <person name="Marletaz F."/>
            <person name="Cho S.-J."/>
            <person name="Edsinger-Gonzales E."/>
            <person name="Havlak P."/>
            <person name="Kuo D.-H."/>
            <person name="Larsson T."/>
            <person name="Lv J."/>
            <person name="Arendt D."/>
            <person name="Savage R."/>
            <person name="Osoegawa K."/>
            <person name="de Jong P."/>
            <person name="Lindberg D.R."/>
            <person name="Seaver E.C."/>
            <person name="Weisblat D.A."/>
            <person name="Putnam N.H."/>
            <person name="Grigoriev I.V."/>
            <person name="Rokhsar D.S."/>
        </authorList>
    </citation>
    <scope>NUCLEOTIDE SEQUENCE</scope>
</reference>
<dbReference type="InterPro" id="IPR027417">
    <property type="entry name" value="P-loop_NTPase"/>
</dbReference>
<dbReference type="InterPro" id="IPR037278">
    <property type="entry name" value="ARFGAP/RecO"/>
</dbReference>
<dbReference type="InterPro" id="IPR001164">
    <property type="entry name" value="ArfGAP_dom"/>
</dbReference>
<evidence type="ECO:0000256" key="8">
    <source>
        <dbReference type="PROSITE-ProRule" id="PRU00288"/>
    </source>
</evidence>
<dbReference type="SUPFAM" id="SSF50729">
    <property type="entry name" value="PH domain-like"/>
    <property type="match status" value="1"/>
</dbReference>
<dbReference type="EMBL" id="KB096080">
    <property type="protein sequence ID" value="ESO08391.1"/>
    <property type="molecule type" value="Genomic_DNA"/>
</dbReference>
<dbReference type="InParanoid" id="T1EEY9"/>
<evidence type="ECO:0000256" key="7">
    <source>
        <dbReference type="PROSITE-ProRule" id="PRU00023"/>
    </source>
</evidence>
<dbReference type="RefSeq" id="XP_009013321.1">
    <property type="nucleotide sequence ID" value="XM_009015073.1"/>
</dbReference>
<dbReference type="Pfam" id="PF01412">
    <property type="entry name" value="ArfGap"/>
    <property type="match status" value="1"/>
</dbReference>
<evidence type="ECO:0000313" key="13">
    <source>
        <dbReference type="EnsemblMetazoa" id="HelroP110061"/>
    </source>
</evidence>
<feature type="domain" description="PH" evidence="10">
    <location>
        <begin position="355"/>
        <end position="548"/>
    </location>
</feature>
<dbReference type="PROSITE" id="PS51421">
    <property type="entry name" value="RAS"/>
    <property type="match status" value="1"/>
</dbReference>
<dbReference type="InterPro" id="IPR038508">
    <property type="entry name" value="ArfGAP_dom_sf"/>
</dbReference>
<dbReference type="FunFam" id="1.25.40.20:FF:000298">
    <property type="entry name" value="ArfGAP with GTPase domain, ankyrin repeat and PH domain 2"/>
    <property type="match status" value="1"/>
</dbReference>
<dbReference type="GO" id="GO:0008270">
    <property type="term" value="F:zinc ion binding"/>
    <property type="evidence" value="ECO:0007669"/>
    <property type="project" value="UniProtKB-KW"/>
</dbReference>
<keyword evidence="4 8" id="KW-0863">Zinc-finger</keyword>
<dbReference type="InterPro" id="IPR036770">
    <property type="entry name" value="Ankyrin_rpt-contain_sf"/>
</dbReference>
<dbReference type="Gene3D" id="1.25.40.20">
    <property type="entry name" value="Ankyrin repeat-containing domain"/>
    <property type="match status" value="1"/>
</dbReference>
<feature type="domain" description="Arf-GAP" evidence="11">
    <location>
        <begin position="570"/>
        <end position="690"/>
    </location>
</feature>
<evidence type="ECO:0000256" key="4">
    <source>
        <dbReference type="ARBA" id="ARBA00022771"/>
    </source>
</evidence>
<evidence type="ECO:0000256" key="9">
    <source>
        <dbReference type="SAM" id="MobiDB-lite"/>
    </source>
</evidence>
<sequence>MAQRIPQHIPPYVTNSLMIRQEIQRFESVHPCIYALYDLIEEGLPADSPLQRQLHDYIVCIEDSFVNSQEWTLSRSVPDIKLGILGSVDSGKSALVHRYLTGSYLSDESPEGGRFKKEVIVDGQSHLLLLRDEGGMPEMQFSHWVDAVIFVFSLENETSFSSVYAHFARMAHYRDLSDLPMVLVGTQDTISESSPRVIDDARARKLAMDLKNCTYHETCATYGLNVERVFQDSFLSSRVYQNVPPPLSMRYNVVNSNESLHLQQLQQQQFHSSQFMQQQQQGPATTPTNSSTSSSPFNNQVQCFIITKYQQHTDLMLRDSKDFNDKNMLRRQQPPPPPQKKDLKSSSKLGPIPAAPVKQGFLYKRSTKPLRSEWKKKYVTLFDDGRLVFHSSIQDFTDNVHGKEIELMKTAVKVPGRCPRGSELSRPQISTNANMGTTILSKDVLTNEVSGQFFAHVNIYIFGNSAITFLADVEVPGTRPKGRPKKSWSHTIEQDMKALNLNEMDTTDHTTTGLEFLLHSLDNQQWHFKAQSSEDREDWVLAIEQQILFSLQQNISDKFNNRNSLSSTDSAVALAIRSTSGNYACADCGATNPDWASLNLGILICIECSGIHRNLGTHLSRVRSLDLDDWPSELVSVLTSIGNTAANSIFEANTQGRIKPSPSSPREEKERWIRAKYERKSFLPPLPYQDVPVTQQLMDTVARQDVLKCLLVLAYCTPDHVNTPYSKTDTRTALHIAAALANVVQVQLLLWAGANVFMMDHEHHYALFYAQSARSQDCVKLLVAQGCPDVISATSSPPV</sequence>
<dbReference type="Pfam" id="PF12796">
    <property type="entry name" value="Ank_2"/>
    <property type="match status" value="1"/>
</dbReference>
<dbReference type="InterPro" id="IPR051282">
    <property type="entry name" value="Arf-GAP_GTPase_ANK_PH"/>
</dbReference>
<dbReference type="InterPro" id="IPR002110">
    <property type="entry name" value="Ankyrin_rpt"/>
</dbReference>
<keyword evidence="3" id="KW-0479">Metal-binding</keyword>
<reference evidence="12 14" key="2">
    <citation type="journal article" date="2013" name="Nature">
        <title>Insights into bilaterian evolution from three spiralian genomes.</title>
        <authorList>
            <person name="Simakov O."/>
            <person name="Marletaz F."/>
            <person name="Cho S.J."/>
            <person name="Edsinger-Gonzales E."/>
            <person name="Havlak P."/>
            <person name="Hellsten U."/>
            <person name="Kuo D.H."/>
            <person name="Larsson T."/>
            <person name="Lv J."/>
            <person name="Arendt D."/>
            <person name="Savage R."/>
            <person name="Osoegawa K."/>
            <person name="de Jong P."/>
            <person name="Grimwood J."/>
            <person name="Chapman J.A."/>
            <person name="Shapiro H."/>
            <person name="Aerts A."/>
            <person name="Otillar R.P."/>
            <person name="Terry A.Y."/>
            <person name="Boore J.L."/>
            <person name="Grigoriev I.V."/>
            <person name="Lindberg D.R."/>
            <person name="Seaver E.C."/>
            <person name="Weisblat D.A."/>
            <person name="Putnam N.H."/>
            <person name="Rokhsar D.S."/>
        </authorList>
    </citation>
    <scope>NUCLEOTIDE SEQUENCE</scope>
</reference>
<keyword evidence="6 7" id="KW-0040">ANK repeat</keyword>
<feature type="region of interest" description="Disordered" evidence="9">
    <location>
        <begin position="319"/>
        <end position="353"/>
    </location>
</feature>
<proteinExistence type="inferred from homology"/>
<dbReference type="EMBL" id="AMQM01003231">
    <property type="status" value="NOT_ANNOTATED_CDS"/>
    <property type="molecule type" value="Genomic_DNA"/>
</dbReference>
<evidence type="ECO:0000259" key="11">
    <source>
        <dbReference type="PROSITE" id="PS50115"/>
    </source>
</evidence>
<dbReference type="PROSITE" id="PS50297">
    <property type="entry name" value="ANK_REP_REGION"/>
    <property type="match status" value="1"/>
</dbReference>
<dbReference type="CDD" id="cd04103">
    <property type="entry name" value="Centaurin_gamma"/>
    <property type="match status" value="1"/>
</dbReference>
<evidence type="ECO:0000313" key="14">
    <source>
        <dbReference type="Proteomes" id="UP000015101"/>
    </source>
</evidence>
<dbReference type="PROSITE" id="PS50088">
    <property type="entry name" value="ANK_REPEAT"/>
    <property type="match status" value="1"/>
</dbReference>
<dbReference type="FunFam" id="3.40.50.300:FF:000178">
    <property type="entry name" value="Arf-GAP with GTPase, ANK repeat and PH domain-containing protein 1"/>
    <property type="match status" value="1"/>
</dbReference>
<dbReference type="Gene3D" id="3.40.50.300">
    <property type="entry name" value="P-loop containing nucleotide triphosphate hydrolases"/>
    <property type="match status" value="1"/>
</dbReference>
<keyword evidence="14" id="KW-1185">Reference proteome</keyword>
<dbReference type="InterPro" id="IPR001849">
    <property type="entry name" value="PH_domain"/>
</dbReference>